<feature type="domain" description="Fatty acid desaturase N-terminal" evidence="8">
    <location>
        <begin position="43"/>
        <end position="115"/>
    </location>
</feature>
<dbReference type="GO" id="GO:0006629">
    <property type="term" value="P:lipid metabolic process"/>
    <property type="evidence" value="ECO:0007669"/>
    <property type="project" value="InterPro"/>
</dbReference>
<dbReference type="InterPro" id="IPR005804">
    <property type="entry name" value="FA_desaturase_dom"/>
</dbReference>
<dbReference type="InterPro" id="IPR012171">
    <property type="entry name" value="Fatty_acid_desaturase"/>
</dbReference>
<evidence type="ECO:0000256" key="5">
    <source>
        <dbReference type="ARBA" id="ARBA00023136"/>
    </source>
</evidence>
<sequence>MLTSRSITARSTVLKASFARVPNVVGSGLISGVRSKPHPVGAASLDVSPSTTSTSRKTDERGFVMNEDGTYDLSAPPPFSLADIRNAIPANCWQKDTLRSVGHLIKDVAIVAGLAVAAFTINAWWAWPIYWMAQGTMFWALFVVGHDCGHQSFSPNRALNDFIGNITHASILVPYHGWRISHRTHHANHGHCENDESWYPAKKTQLDEMNYMEAVGRMTLPLALMAFPAYLWGRSPGKEGSHYDPSCELFAPNERNMILTSNAFMIGMVAILAGATYALGIPAMAALYLVPYLIGVSWLSVTTYLHHHGPSDAEEKIPWYRGEEWSYFRGGLSTIDRDFGIFNKIHHNIETHVIHHLFSQMPHYNLVEATNAAKSVMGPYYREPEKSKGWFPTHLIEPLVRSFKNDHYVEDTGDVVFYKKSEAFLDMMAGKSKTATA</sequence>
<evidence type="ECO:0000259" key="7">
    <source>
        <dbReference type="Pfam" id="PF00487"/>
    </source>
</evidence>
<evidence type="ECO:0000256" key="4">
    <source>
        <dbReference type="ARBA" id="ARBA00023002"/>
    </source>
</evidence>
<comment type="pathway">
    <text evidence="2">Lipid metabolism.</text>
</comment>
<dbReference type="Pfam" id="PF00487">
    <property type="entry name" value="FA_desaturase"/>
    <property type="match status" value="1"/>
</dbReference>
<dbReference type="GO" id="GO:0016717">
    <property type="term" value="F:oxidoreductase activity, acting on paired donors, with oxidation of a pair of donors resulting in the reduction of molecular oxygen to two molecules of water"/>
    <property type="evidence" value="ECO:0007669"/>
    <property type="project" value="InterPro"/>
</dbReference>
<keyword evidence="6" id="KW-1133">Transmembrane helix</keyword>
<dbReference type="PANTHER" id="PTHR32100">
    <property type="entry name" value="OMEGA-6 FATTY ACID DESATURASE, CHLOROPLASTIC"/>
    <property type="match status" value="1"/>
</dbReference>
<evidence type="ECO:0000256" key="2">
    <source>
        <dbReference type="ARBA" id="ARBA00005189"/>
    </source>
</evidence>
<organism evidence="9">
    <name type="scientific">Chlamydomonas sp. ICE-L</name>
    <dbReference type="NCBI Taxonomy" id="309537"/>
    <lineage>
        <taxon>Eukaryota</taxon>
        <taxon>Viridiplantae</taxon>
        <taxon>Chlorophyta</taxon>
        <taxon>core chlorophytes</taxon>
        <taxon>Chlorophyceae</taxon>
        <taxon>CS clade</taxon>
        <taxon>Chlamydomonadales</taxon>
        <taxon>Chlamydomonadaceae</taxon>
        <taxon>Chlamydomonas</taxon>
    </lineage>
</organism>
<evidence type="ECO:0000256" key="3">
    <source>
        <dbReference type="ARBA" id="ARBA00009295"/>
    </source>
</evidence>
<name>M1PVS3_9CHLO</name>
<evidence type="ECO:0000256" key="1">
    <source>
        <dbReference type="ARBA" id="ARBA00004370"/>
    </source>
</evidence>
<comment type="subcellular location">
    <subcellularLocation>
        <location evidence="1">Membrane</location>
    </subcellularLocation>
</comment>
<dbReference type="CDD" id="cd03507">
    <property type="entry name" value="Delta12-FADS-like"/>
    <property type="match status" value="1"/>
</dbReference>
<accession>M1PVS3</accession>
<evidence type="ECO:0000256" key="6">
    <source>
        <dbReference type="SAM" id="Phobius"/>
    </source>
</evidence>
<evidence type="ECO:0000259" key="8">
    <source>
        <dbReference type="Pfam" id="PF11960"/>
    </source>
</evidence>
<feature type="transmembrane region" description="Helical" evidence="6">
    <location>
        <begin position="108"/>
        <end position="127"/>
    </location>
</feature>
<keyword evidence="5 6" id="KW-0472">Membrane</keyword>
<dbReference type="Pfam" id="PF11960">
    <property type="entry name" value="DUF3474"/>
    <property type="match status" value="1"/>
</dbReference>
<feature type="transmembrane region" description="Helical" evidence="6">
    <location>
        <begin position="258"/>
        <end position="279"/>
    </location>
</feature>
<keyword evidence="6" id="KW-0812">Transmembrane</keyword>
<feature type="domain" description="Fatty acid desaturase" evidence="7">
    <location>
        <begin position="123"/>
        <end position="381"/>
    </location>
</feature>
<dbReference type="GO" id="GO:0016020">
    <property type="term" value="C:membrane"/>
    <property type="evidence" value="ECO:0007669"/>
    <property type="project" value="UniProtKB-SubCell"/>
</dbReference>
<comment type="similarity">
    <text evidence="3">Belongs to the fatty acid desaturase type 1 family.</text>
</comment>
<dbReference type="EMBL" id="KC012989">
    <property type="protein sequence ID" value="AGF90969.1"/>
    <property type="molecule type" value="mRNA"/>
</dbReference>
<protein>
    <submittedName>
        <fullName evidence="9">Omega-3 fatty acid desaturase</fullName>
    </submittedName>
</protein>
<evidence type="ECO:0000313" key="9">
    <source>
        <dbReference type="EMBL" id="AGF90969.1"/>
    </source>
</evidence>
<dbReference type="InterPro" id="IPR021863">
    <property type="entry name" value="FAS_N"/>
</dbReference>
<reference evidence="9" key="1">
    <citation type="journal article" date="2013" name="Bioresour. Technol.">
        <title>Temperature regulates fatty acid desaturases at a transcriptional level and modulates the fatty acid profile in the Antarctic microalga Chlamydomonas sp. ICE-L.</title>
        <authorList>
            <person name="An M."/>
            <person name="Mou S."/>
            <person name="Zhang X."/>
            <person name="Ye N."/>
            <person name="Zheng Z."/>
            <person name="Cao S."/>
            <person name="Xu D."/>
            <person name="Fan X."/>
            <person name="Wang Y."/>
            <person name="Miao J."/>
        </authorList>
    </citation>
    <scope>NUCLEOTIDE SEQUENCE</scope>
</reference>
<feature type="transmembrane region" description="Helical" evidence="6">
    <location>
        <begin position="214"/>
        <end position="233"/>
    </location>
</feature>
<proteinExistence type="evidence at transcript level"/>
<dbReference type="AlphaFoldDB" id="M1PVS3"/>
<keyword evidence="4" id="KW-0560">Oxidoreductase</keyword>